<dbReference type="EMBL" id="JXYQ01000099">
    <property type="protein sequence ID" value="KJA08831.1"/>
    <property type="molecule type" value="Genomic_DNA"/>
</dbReference>
<accession>A0A0D7K3D2</accession>
<sequence>MTFTLNEQKALQRIANERPAHLSVGVATRTLAHGYGLGQVMGGNVFYTPEHWQQARKLLQNHDLPLQSLPQDSKRSAAAKHGGMSEKLGTRGVHKGEVAFKLLGNCLLDGQQVALPPQLSLVSKAEDLLVCVECDVVCVVENWETFTDLHHYEWIDWHGKSAMVIFHGDNIYSNENAKRAVEARSEPIWAFMDFDPAGLGFSTILPQTRLERVVLPEFEWLATAAKNTIGRMLFDDQVGQWGPTLDRCSHPEIKKAWEALKSQRAGVTQERMLGAHRPLPEATAKAFA</sequence>
<dbReference type="InterPro" id="IPR036078">
    <property type="entry name" value="Spo11/TopoVI_A_sf"/>
</dbReference>
<dbReference type="STRING" id="80878.RP29_19795"/>
<dbReference type="GO" id="GO:0003677">
    <property type="term" value="F:DNA binding"/>
    <property type="evidence" value="ECO:0007669"/>
    <property type="project" value="InterPro"/>
</dbReference>
<evidence type="ECO:0000259" key="1">
    <source>
        <dbReference type="Pfam" id="PF23947"/>
    </source>
</evidence>
<protein>
    <recommendedName>
        <fullName evidence="1">DUF7281 domain-containing protein</fullName>
    </recommendedName>
</protein>
<evidence type="ECO:0000313" key="3">
    <source>
        <dbReference type="Proteomes" id="UP000032566"/>
    </source>
</evidence>
<dbReference type="RefSeq" id="WP_044402963.1">
    <property type="nucleotide sequence ID" value="NZ_JXYQ01000099.1"/>
</dbReference>
<organism evidence="2 3">
    <name type="scientific">Acidovorax temperans</name>
    <dbReference type="NCBI Taxonomy" id="80878"/>
    <lineage>
        <taxon>Bacteria</taxon>
        <taxon>Pseudomonadati</taxon>
        <taxon>Pseudomonadota</taxon>
        <taxon>Betaproteobacteria</taxon>
        <taxon>Burkholderiales</taxon>
        <taxon>Comamonadaceae</taxon>
        <taxon>Acidovorax</taxon>
    </lineage>
</organism>
<dbReference type="InterPro" id="IPR055705">
    <property type="entry name" value="DUF7281"/>
</dbReference>
<dbReference type="Proteomes" id="UP000032566">
    <property type="component" value="Unassembled WGS sequence"/>
</dbReference>
<dbReference type="OrthoDB" id="8564671at2"/>
<feature type="domain" description="DUF7281" evidence="1">
    <location>
        <begin position="111"/>
        <end position="279"/>
    </location>
</feature>
<dbReference type="AlphaFoldDB" id="A0A0D7K3D2"/>
<dbReference type="Pfam" id="PF23947">
    <property type="entry name" value="DUF7281"/>
    <property type="match status" value="1"/>
</dbReference>
<dbReference type="GO" id="GO:0005694">
    <property type="term" value="C:chromosome"/>
    <property type="evidence" value="ECO:0007669"/>
    <property type="project" value="InterPro"/>
</dbReference>
<keyword evidence="3" id="KW-1185">Reference proteome</keyword>
<name>A0A0D7K3D2_9BURK</name>
<dbReference type="SUPFAM" id="SSF56726">
    <property type="entry name" value="DNA topoisomerase IV, alpha subunit"/>
    <property type="match status" value="1"/>
</dbReference>
<evidence type="ECO:0000313" key="2">
    <source>
        <dbReference type="EMBL" id="KJA08831.1"/>
    </source>
</evidence>
<proteinExistence type="predicted"/>
<dbReference type="PATRIC" id="fig|80878.5.peg.4342"/>
<gene>
    <name evidence="2" type="ORF">RP29_19795</name>
</gene>
<reference evidence="2 3" key="1">
    <citation type="submission" date="2014-12" db="EMBL/GenBank/DDBJ databases">
        <title>Isolation of bacteria from lake water.</title>
        <authorList>
            <person name="Sheng K.-Y."/>
            <person name="Chin P.-S."/>
            <person name="Chan K.-G."/>
            <person name="Tan G.S."/>
        </authorList>
    </citation>
    <scope>NUCLEOTIDE SEQUENCE [LARGE SCALE GENOMIC DNA]</scope>
    <source>
        <strain evidence="2 3">KY4</strain>
    </source>
</reference>
<comment type="caution">
    <text evidence="2">The sequence shown here is derived from an EMBL/GenBank/DDBJ whole genome shotgun (WGS) entry which is preliminary data.</text>
</comment>